<dbReference type="PROSITE" id="PS50002">
    <property type="entry name" value="SH3"/>
    <property type="match status" value="1"/>
</dbReference>
<dbReference type="InterPro" id="IPR001452">
    <property type="entry name" value="SH3_domain"/>
</dbReference>
<comment type="caution">
    <text evidence="6">The sequence shown here is derived from an EMBL/GenBank/DDBJ whole genome shotgun (WGS) entry which is preliminary data.</text>
</comment>
<evidence type="ECO:0000256" key="2">
    <source>
        <dbReference type="PROSITE-ProRule" id="PRU00192"/>
    </source>
</evidence>
<evidence type="ECO:0000256" key="1">
    <source>
        <dbReference type="ARBA" id="ARBA00022443"/>
    </source>
</evidence>
<dbReference type="AlphaFoldDB" id="A0A8H3VMS2"/>
<evidence type="ECO:0000313" key="8">
    <source>
        <dbReference type="Proteomes" id="UP000490939"/>
    </source>
</evidence>
<sequence>MAAELSDAAYTIPIKAVVTNSHKPRDILELEVKKGAKLLLLEPKGDWWYIARHIKTGKEGWVPAKYVRILPQLDNYTVSKLFLDWYGKKEMAFGDGSKAGLAEEGAAEMRGERVNRETFPFPPPEVDVCDKVVCKIRKLEKGLGVCVHDMETFLKAGVGELYGAKFLWRESLQWHPDGVGRKCRSDFVGEARKLVSEMYVIFQELIAEAREKERGQE</sequence>
<reference evidence="6 8" key="1">
    <citation type="submission" date="2019-07" db="EMBL/GenBank/DDBJ databases">
        <title>Venturia inaequalis Genome Resource.</title>
        <authorList>
            <person name="Lichtner F.J."/>
        </authorList>
    </citation>
    <scope>NUCLEOTIDE SEQUENCE [LARGE SCALE GENOMIC DNA]</scope>
    <source>
        <strain evidence="4 7">120213</strain>
        <strain evidence="5">Bline_iso_100314</strain>
        <strain evidence="6 8">DMI_063113</strain>
    </source>
</reference>
<evidence type="ECO:0000313" key="4">
    <source>
        <dbReference type="EMBL" id="KAE9968678.1"/>
    </source>
</evidence>
<feature type="domain" description="SH3" evidence="3">
    <location>
        <begin position="11"/>
        <end position="72"/>
    </location>
</feature>
<proteinExistence type="predicted"/>
<evidence type="ECO:0000313" key="7">
    <source>
        <dbReference type="Proteomes" id="UP000447873"/>
    </source>
</evidence>
<dbReference type="SUPFAM" id="SSF50044">
    <property type="entry name" value="SH3-domain"/>
    <property type="match status" value="1"/>
</dbReference>
<dbReference type="Proteomes" id="UP000490939">
    <property type="component" value="Unassembled WGS sequence"/>
</dbReference>
<accession>A0A8H3VMS2</accession>
<dbReference type="EMBL" id="WNWR01000170">
    <property type="protein sequence ID" value="KAE9989763.1"/>
    <property type="molecule type" value="Genomic_DNA"/>
</dbReference>
<dbReference type="EMBL" id="WNWS01000396">
    <property type="protein sequence ID" value="KAE9968678.1"/>
    <property type="molecule type" value="Genomic_DNA"/>
</dbReference>
<gene>
    <name evidence="5" type="ORF">BLS_000557</name>
    <name evidence="6" type="ORF">EG327_002312</name>
    <name evidence="4" type="ORF">EG328_007319</name>
</gene>
<protein>
    <recommendedName>
        <fullName evidence="3">SH3 domain-containing protein</fullName>
    </recommendedName>
</protein>
<evidence type="ECO:0000313" key="5">
    <source>
        <dbReference type="EMBL" id="KAE9978499.1"/>
    </source>
</evidence>
<name>A0A8H3VMS2_VENIN</name>
<keyword evidence="8" id="KW-1185">Reference proteome</keyword>
<evidence type="ECO:0000313" key="6">
    <source>
        <dbReference type="EMBL" id="KAE9989763.1"/>
    </source>
</evidence>
<dbReference type="SMART" id="SM00326">
    <property type="entry name" value="SH3"/>
    <property type="match status" value="1"/>
</dbReference>
<dbReference type="Proteomes" id="UP000433883">
    <property type="component" value="Unassembled WGS sequence"/>
</dbReference>
<dbReference type="InterPro" id="IPR036028">
    <property type="entry name" value="SH3-like_dom_sf"/>
</dbReference>
<organism evidence="6 8">
    <name type="scientific">Venturia inaequalis</name>
    <name type="common">Apple scab fungus</name>
    <dbReference type="NCBI Taxonomy" id="5025"/>
    <lineage>
        <taxon>Eukaryota</taxon>
        <taxon>Fungi</taxon>
        <taxon>Dikarya</taxon>
        <taxon>Ascomycota</taxon>
        <taxon>Pezizomycotina</taxon>
        <taxon>Dothideomycetes</taxon>
        <taxon>Pleosporomycetidae</taxon>
        <taxon>Venturiales</taxon>
        <taxon>Venturiaceae</taxon>
        <taxon>Venturia</taxon>
    </lineage>
</organism>
<dbReference type="Gene3D" id="2.30.30.40">
    <property type="entry name" value="SH3 Domains"/>
    <property type="match status" value="1"/>
</dbReference>
<dbReference type="Pfam" id="PF00018">
    <property type="entry name" value="SH3_1"/>
    <property type="match status" value="1"/>
</dbReference>
<dbReference type="Proteomes" id="UP000447873">
    <property type="component" value="Unassembled WGS sequence"/>
</dbReference>
<dbReference type="OrthoDB" id="26539at2759"/>
<dbReference type="EMBL" id="WNWQ01000110">
    <property type="protein sequence ID" value="KAE9978499.1"/>
    <property type="molecule type" value="Genomic_DNA"/>
</dbReference>
<evidence type="ECO:0000259" key="3">
    <source>
        <dbReference type="PROSITE" id="PS50002"/>
    </source>
</evidence>
<keyword evidence="1 2" id="KW-0728">SH3 domain</keyword>